<dbReference type="EMBL" id="FO082052">
    <property type="protein sequence ID" value="CCE81114.1"/>
    <property type="molecule type" value="Genomic_DNA"/>
</dbReference>
<dbReference type="HOGENOM" id="CLU_060570_0_0_1"/>
<evidence type="ECO:0000313" key="2">
    <source>
        <dbReference type="EMBL" id="CCE80349.1"/>
    </source>
</evidence>
<evidence type="ECO:0000313" key="3">
    <source>
        <dbReference type="EMBL" id="CCE81114.1"/>
    </source>
</evidence>
<evidence type="ECO:0000256" key="1">
    <source>
        <dbReference type="SAM" id="MobiDB-lite"/>
    </source>
</evidence>
<feature type="region of interest" description="Disordered" evidence="1">
    <location>
        <begin position="16"/>
        <end position="57"/>
    </location>
</feature>
<dbReference type="InParanoid" id="G8YI62"/>
<accession>G8YI62</accession>
<name>G8YI62_PICSO</name>
<reference evidence="3" key="1">
    <citation type="submission" date="2011-10" db="EMBL/GenBank/DDBJ databases">
        <authorList>
            <person name="Genoscope - CEA"/>
        </authorList>
    </citation>
    <scope>NUCLEOTIDE SEQUENCE</scope>
</reference>
<sequence>MIRRPFIRAYQGLRTQVSNSRNISSKPPKHANPKYNSFSRSHMKSHSPTPSGISQPKGKYIPFEQFPKAPENILNSSVEELLSNINMKPMEKPADDKKHFIEFEIPEKFFKSNRKEEVTTKDKELVEELDRLLSSNDEMDSSRNQLSMLKLYYDQDTDSYQPLPEHTLKKSLSGMIKLNPSLEEIDDAYLWQLFPKGKTFGVPPFEQKLTKDGFKKWEKDQLNVLKREKEKEAEVTKEFEEFKETLNASQGLFKTRSQGRRKLDRKLLKRYKELKKEGKIPQDFILSKLNDDENNL</sequence>
<keyword evidence="4" id="KW-1185">Reference proteome</keyword>
<feature type="compositionally biased region" description="Polar residues" evidence="1">
    <location>
        <begin position="16"/>
        <end position="25"/>
    </location>
</feature>
<feature type="compositionally biased region" description="Polar residues" evidence="1">
    <location>
        <begin position="34"/>
        <end position="54"/>
    </location>
</feature>
<protein>
    <submittedName>
        <fullName evidence="3">Piso0_003465 protein</fullName>
    </submittedName>
</protein>
<dbReference type="AlphaFoldDB" id="G8YI62"/>
<evidence type="ECO:0000313" key="4">
    <source>
        <dbReference type="Proteomes" id="UP000005222"/>
    </source>
</evidence>
<dbReference type="Proteomes" id="UP000005222">
    <property type="component" value="Chromosome G"/>
</dbReference>
<dbReference type="OrthoDB" id="4012429at2759"/>
<dbReference type="Proteomes" id="UP000005222">
    <property type="component" value="Chromosome H"/>
</dbReference>
<dbReference type="OMA" id="FYAKVYM"/>
<dbReference type="EMBL" id="FO082053">
    <property type="protein sequence ID" value="CCE80349.1"/>
    <property type="molecule type" value="Genomic_DNA"/>
</dbReference>
<gene>
    <name evidence="3" type="primary">Piso0_003465</name>
    <name evidence="2" type="ORF">GNLVRS01_PISO0G12920g</name>
    <name evidence="3" type="ORF">GNLVRS01_PISO0H12921g</name>
</gene>
<dbReference type="eggNOG" id="ENOG502RR79">
    <property type="taxonomic scope" value="Eukaryota"/>
</dbReference>
<organism evidence="3 4">
    <name type="scientific">Pichia sorbitophila (strain ATCC MYA-4447 / BCRC 22081 / CBS 7064 / NBRC 10061 / NRRL Y-12695)</name>
    <name type="common">Hybrid yeast</name>
    <dbReference type="NCBI Taxonomy" id="559304"/>
    <lineage>
        <taxon>Eukaryota</taxon>
        <taxon>Fungi</taxon>
        <taxon>Dikarya</taxon>
        <taxon>Ascomycota</taxon>
        <taxon>Saccharomycotina</taxon>
        <taxon>Pichiomycetes</taxon>
        <taxon>Debaryomycetaceae</taxon>
        <taxon>Millerozyma</taxon>
    </lineage>
</organism>
<reference evidence="4" key="2">
    <citation type="journal article" date="2012" name="G3 (Bethesda)">
        <title>Pichia sorbitophila, an interspecies yeast hybrid reveals early steps of genome resolution following polyploidization.</title>
        <authorList>
            <person name="Leh Louis V."/>
            <person name="Despons L."/>
            <person name="Friedrich A."/>
            <person name="Martin T."/>
            <person name="Durrens P."/>
            <person name="Casaregola S."/>
            <person name="Neuveglise C."/>
            <person name="Fairhead C."/>
            <person name="Marck C."/>
            <person name="Cruz J.A."/>
            <person name="Straub M.L."/>
            <person name="Kugler V."/>
            <person name="Sacerdot C."/>
            <person name="Uzunov Z."/>
            <person name="Thierry A."/>
            <person name="Weiss S."/>
            <person name="Bleykasten C."/>
            <person name="De Montigny J."/>
            <person name="Jacques N."/>
            <person name="Jung P."/>
            <person name="Lemaire M."/>
            <person name="Mallet S."/>
            <person name="Morel G."/>
            <person name="Richard G.F."/>
            <person name="Sarkar A."/>
            <person name="Savel G."/>
            <person name="Schacherer J."/>
            <person name="Seret M.L."/>
            <person name="Talla E."/>
            <person name="Samson G."/>
            <person name="Jubin C."/>
            <person name="Poulain J."/>
            <person name="Vacherie B."/>
            <person name="Barbe V."/>
            <person name="Pelletier E."/>
            <person name="Sherman D.J."/>
            <person name="Westhof E."/>
            <person name="Weissenbach J."/>
            <person name="Baret P.V."/>
            <person name="Wincker P."/>
            <person name="Gaillardin C."/>
            <person name="Dujon B."/>
            <person name="Souciet J.L."/>
        </authorList>
    </citation>
    <scope>NUCLEOTIDE SEQUENCE [LARGE SCALE GENOMIC DNA]</scope>
    <source>
        <strain evidence="4">ATCC MYA-4447 / BCRC 22081 / CBS 7064 / NBRC 10061 / NRRL Y-12695</strain>
    </source>
</reference>
<proteinExistence type="predicted"/>